<dbReference type="PANTHER" id="PTHR34198:SF1">
    <property type="entry name" value="OS01G0104300 PROTEIN"/>
    <property type="match status" value="1"/>
</dbReference>
<dbReference type="EMBL" id="JACMSC010000002">
    <property type="protein sequence ID" value="KAG6534566.1"/>
    <property type="molecule type" value="Genomic_DNA"/>
</dbReference>
<dbReference type="OrthoDB" id="1913905at2759"/>
<reference evidence="1 2" key="1">
    <citation type="submission" date="2020-08" db="EMBL/GenBank/DDBJ databases">
        <title>Plant Genome Project.</title>
        <authorList>
            <person name="Zhang R.-G."/>
        </authorList>
    </citation>
    <scope>NUCLEOTIDE SEQUENCE [LARGE SCALE GENOMIC DNA]</scope>
    <source>
        <tissue evidence="1">Rhizome</tissue>
    </source>
</reference>
<dbReference type="PANTHER" id="PTHR34198">
    <property type="entry name" value="OS01G0175100 PROTEIN"/>
    <property type="match status" value="1"/>
</dbReference>
<proteinExistence type="predicted"/>
<evidence type="ECO:0000313" key="2">
    <source>
        <dbReference type="Proteomes" id="UP000734854"/>
    </source>
</evidence>
<sequence length="128" mass="13772">MASGLFLTSIRPAVACASAVDGRGGRRGVPTSRASGNSWWAPLFGWSPEPDYIDAPVAGAKKGAAAEGDEREKKMQQAASARKFTVFTEEKAKQLRIRMMETEAFHDAMYHSAIASRLASDVPRRGSA</sequence>
<dbReference type="AlphaFoldDB" id="A0A8J5M5Z1"/>
<protein>
    <submittedName>
        <fullName evidence="1">Uncharacterized protein</fullName>
    </submittedName>
</protein>
<accession>A0A8J5M5Z1</accession>
<organism evidence="1 2">
    <name type="scientific">Zingiber officinale</name>
    <name type="common">Ginger</name>
    <name type="synonym">Amomum zingiber</name>
    <dbReference type="NCBI Taxonomy" id="94328"/>
    <lineage>
        <taxon>Eukaryota</taxon>
        <taxon>Viridiplantae</taxon>
        <taxon>Streptophyta</taxon>
        <taxon>Embryophyta</taxon>
        <taxon>Tracheophyta</taxon>
        <taxon>Spermatophyta</taxon>
        <taxon>Magnoliopsida</taxon>
        <taxon>Liliopsida</taxon>
        <taxon>Zingiberales</taxon>
        <taxon>Zingiberaceae</taxon>
        <taxon>Zingiber</taxon>
    </lineage>
</organism>
<evidence type="ECO:0000313" key="1">
    <source>
        <dbReference type="EMBL" id="KAG6534566.1"/>
    </source>
</evidence>
<gene>
    <name evidence="1" type="ORF">ZIOFF_008469</name>
</gene>
<comment type="caution">
    <text evidence="1">The sequence shown here is derived from an EMBL/GenBank/DDBJ whole genome shotgun (WGS) entry which is preliminary data.</text>
</comment>
<keyword evidence="2" id="KW-1185">Reference proteome</keyword>
<dbReference type="Proteomes" id="UP000734854">
    <property type="component" value="Unassembled WGS sequence"/>
</dbReference>
<name>A0A8J5M5Z1_ZINOF</name>